<organism evidence="1 2">
    <name type="scientific">Paraburkholderia ribeironis</name>
    <dbReference type="NCBI Taxonomy" id="1247936"/>
    <lineage>
        <taxon>Bacteria</taxon>
        <taxon>Pseudomonadati</taxon>
        <taxon>Pseudomonadota</taxon>
        <taxon>Betaproteobacteria</taxon>
        <taxon>Burkholderiales</taxon>
        <taxon>Burkholderiaceae</taxon>
        <taxon>Paraburkholderia</taxon>
    </lineage>
</organism>
<keyword evidence="2" id="KW-1185">Reference proteome</keyword>
<sequence length="191" mass="21445">MVFCSSEARKYSHARSAAPRVQISLRLVFLAICFVYRMQTGEWAGQSVPARRGIPTKPCAMRVAAVSGARHVCGRRRLAALSRGRLWFTRTFCQPAQFLSLYPKMVALATCRVTAAYPIGAQHEVTEGKEYGKDHWWDRHLACAHYRVGVRQGQAERSRVGADVQRLRAGCAMARGPQARRDGDVLQRSRQ</sequence>
<protein>
    <submittedName>
        <fullName evidence="1">Uncharacterized protein</fullName>
    </submittedName>
</protein>
<reference evidence="1 2" key="1">
    <citation type="submission" date="2016-12" db="EMBL/GenBank/DDBJ databases">
        <authorList>
            <person name="Song W.-J."/>
            <person name="Kurnit D.M."/>
        </authorList>
    </citation>
    <scope>NUCLEOTIDE SEQUENCE [LARGE SCALE GENOMIC DNA]</scope>
    <source>
        <strain evidence="1 2">STM7296</strain>
    </source>
</reference>
<gene>
    <name evidence="1" type="ORF">BN2475_350030</name>
</gene>
<dbReference type="AlphaFoldDB" id="A0A1N7S4Q4"/>
<dbReference type="Proteomes" id="UP000187012">
    <property type="component" value="Unassembled WGS sequence"/>
</dbReference>
<dbReference type="EMBL" id="CYGX02000035">
    <property type="protein sequence ID" value="SIT42306.1"/>
    <property type="molecule type" value="Genomic_DNA"/>
</dbReference>
<proteinExistence type="predicted"/>
<dbReference type="STRING" id="1247936.BN2475_350030"/>
<accession>A0A1N7S4Q4</accession>
<evidence type="ECO:0000313" key="2">
    <source>
        <dbReference type="Proteomes" id="UP000187012"/>
    </source>
</evidence>
<evidence type="ECO:0000313" key="1">
    <source>
        <dbReference type="EMBL" id="SIT42306.1"/>
    </source>
</evidence>
<name>A0A1N7S4Q4_9BURK</name>